<evidence type="ECO:0000313" key="5">
    <source>
        <dbReference type="Proteomes" id="UP000799770"/>
    </source>
</evidence>
<comment type="similarity">
    <text evidence="1">Belongs to the peptidase S33 family.</text>
</comment>
<dbReference type="SUPFAM" id="SSF53474">
    <property type="entry name" value="alpha/beta-Hydrolases"/>
    <property type="match status" value="1"/>
</dbReference>
<dbReference type="GO" id="GO:0016787">
    <property type="term" value="F:hydrolase activity"/>
    <property type="evidence" value="ECO:0007669"/>
    <property type="project" value="UniProtKB-KW"/>
</dbReference>
<protein>
    <submittedName>
        <fullName evidence="4">TAP-like protein-domain-containing protein</fullName>
    </submittedName>
</protein>
<sequence length="526" mass="56693">MIYDFADLSPTSDLVWTPCFDNFTCALLELPLDYSDTEAGTTAVAFIKKSSTNPDAEDVLFNPGGPGGSGVDLILSSSDVAEAKLGPNFNLVSWDPRGVNNSGPNLSCFPDSPIGQNIFDSEVFVAVDNSTEFSLAESYQRSGMFGQWCTPVLGANSTVKYANTVATAQDMLRYVELRAKSLGRPPAEAKLWYYGISYGTVLGATFATLFPDRIGRIILDVVVDTEDYYVGGWSTAVYGTDASARYFFRSCFEAGPELCAFHQNATSPEELEQRYFAIVESLKESPIAVADPSFGSSFLPTLVTWQDLSTLFFSLLYFPVPYYPLIDLGLTYLEQGNATYIGLATIKAQLLVPQPYSSAEPRTIISCLDAAGRFNVTDYDKYEAYIGGMFNRSFYGAPTISAIVGAPCRSLDIAPPTSQIFEGKPGANKTSAPILFIGNTLDPVTPLRSAKKVASTFAGSSVLTLDAAGHTSIGMASDCVDQSIKAYMNNLTLPAANTICKPDQIPFVNQASEGAARLAKRSFPAM</sequence>
<proteinExistence type="inferred from homology"/>
<dbReference type="PANTHER" id="PTHR43248:SF25">
    <property type="entry name" value="AB HYDROLASE-1 DOMAIN-CONTAINING PROTEIN-RELATED"/>
    <property type="match status" value="1"/>
</dbReference>
<evidence type="ECO:0000313" key="4">
    <source>
        <dbReference type="EMBL" id="KAF2108824.1"/>
    </source>
</evidence>
<dbReference type="AlphaFoldDB" id="A0A6A5YQ46"/>
<keyword evidence="2" id="KW-0378">Hydrolase</keyword>
<keyword evidence="5" id="KW-1185">Reference proteome</keyword>
<dbReference type="InterPro" id="IPR051601">
    <property type="entry name" value="Serine_prot/Carboxylest_S33"/>
</dbReference>
<reference evidence="4" key="1">
    <citation type="journal article" date="2020" name="Stud. Mycol.">
        <title>101 Dothideomycetes genomes: a test case for predicting lifestyles and emergence of pathogens.</title>
        <authorList>
            <person name="Haridas S."/>
            <person name="Albert R."/>
            <person name="Binder M."/>
            <person name="Bloem J."/>
            <person name="Labutti K."/>
            <person name="Salamov A."/>
            <person name="Andreopoulos B."/>
            <person name="Baker S."/>
            <person name="Barry K."/>
            <person name="Bills G."/>
            <person name="Bluhm B."/>
            <person name="Cannon C."/>
            <person name="Castanera R."/>
            <person name="Culley D."/>
            <person name="Daum C."/>
            <person name="Ezra D."/>
            <person name="Gonzalez J."/>
            <person name="Henrissat B."/>
            <person name="Kuo A."/>
            <person name="Liang C."/>
            <person name="Lipzen A."/>
            <person name="Lutzoni F."/>
            <person name="Magnuson J."/>
            <person name="Mondo S."/>
            <person name="Nolan M."/>
            <person name="Ohm R."/>
            <person name="Pangilinan J."/>
            <person name="Park H.-J."/>
            <person name="Ramirez L."/>
            <person name="Alfaro M."/>
            <person name="Sun H."/>
            <person name="Tritt A."/>
            <person name="Yoshinaga Y."/>
            <person name="Zwiers L.-H."/>
            <person name="Turgeon B."/>
            <person name="Goodwin S."/>
            <person name="Spatafora J."/>
            <person name="Crous P."/>
            <person name="Grigoriev I."/>
        </authorList>
    </citation>
    <scope>NUCLEOTIDE SEQUENCE</scope>
    <source>
        <strain evidence="4">CBS 627.86</strain>
    </source>
</reference>
<dbReference type="Proteomes" id="UP000799770">
    <property type="component" value="Unassembled WGS sequence"/>
</dbReference>
<accession>A0A6A5YQ46</accession>
<dbReference type="Gene3D" id="3.40.50.1820">
    <property type="entry name" value="alpha/beta hydrolase"/>
    <property type="match status" value="1"/>
</dbReference>
<dbReference type="PANTHER" id="PTHR43248">
    <property type="entry name" value="2-SUCCINYL-6-HYDROXY-2,4-CYCLOHEXADIENE-1-CARBOXYLATE SYNTHASE"/>
    <property type="match status" value="1"/>
</dbReference>
<dbReference type="EMBL" id="ML977345">
    <property type="protein sequence ID" value="KAF2108824.1"/>
    <property type="molecule type" value="Genomic_DNA"/>
</dbReference>
<gene>
    <name evidence="4" type="ORF">BDV96DRAFT_616126</name>
</gene>
<evidence type="ECO:0000259" key="3">
    <source>
        <dbReference type="Pfam" id="PF08386"/>
    </source>
</evidence>
<organism evidence="4 5">
    <name type="scientific">Lophiotrema nucula</name>
    <dbReference type="NCBI Taxonomy" id="690887"/>
    <lineage>
        <taxon>Eukaryota</taxon>
        <taxon>Fungi</taxon>
        <taxon>Dikarya</taxon>
        <taxon>Ascomycota</taxon>
        <taxon>Pezizomycotina</taxon>
        <taxon>Dothideomycetes</taxon>
        <taxon>Pleosporomycetidae</taxon>
        <taxon>Pleosporales</taxon>
        <taxon>Lophiotremataceae</taxon>
        <taxon>Lophiotrema</taxon>
    </lineage>
</organism>
<evidence type="ECO:0000256" key="1">
    <source>
        <dbReference type="ARBA" id="ARBA00010088"/>
    </source>
</evidence>
<dbReference type="InterPro" id="IPR013595">
    <property type="entry name" value="Pept_S33_TAP-like_C"/>
</dbReference>
<dbReference type="Pfam" id="PF08386">
    <property type="entry name" value="Abhydrolase_4"/>
    <property type="match status" value="1"/>
</dbReference>
<evidence type="ECO:0000256" key="2">
    <source>
        <dbReference type="ARBA" id="ARBA00022801"/>
    </source>
</evidence>
<dbReference type="InterPro" id="IPR029058">
    <property type="entry name" value="AB_hydrolase_fold"/>
</dbReference>
<dbReference type="OrthoDB" id="425534at2759"/>
<name>A0A6A5YQ46_9PLEO</name>
<feature type="domain" description="Peptidase S33 tripeptidyl aminopeptidase-like C-terminal" evidence="3">
    <location>
        <begin position="427"/>
        <end position="500"/>
    </location>
</feature>